<protein>
    <submittedName>
        <fullName evidence="2">Uncharacterized protein</fullName>
    </submittedName>
</protein>
<dbReference type="STRING" id="204669.Acid345_2968"/>
<organism evidence="2 3">
    <name type="scientific">Koribacter versatilis (strain Ellin345)</name>
    <dbReference type="NCBI Taxonomy" id="204669"/>
    <lineage>
        <taxon>Bacteria</taxon>
        <taxon>Pseudomonadati</taxon>
        <taxon>Acidobacteriota</taxon>
        <taxon>Terriglobia</taxon>
        <taxon>Terriglobales</taxon>
        <taxon>Candidatus Korobacteraceae</taxon>
        <taxon>Candidatus Korobacter</taxon>
    </lineage>
</organism>
<keyword evidence="1" id="KW-1133">Transmembrane helix</keyword>
<dbReference type="Proteomes" id="UP000002432">
    <property type="component" value="Chromosome"/>
</dbReference>
<dbReference type="KEGG" id="aba:Acid345_2968"/>
<feature type="transmembrane region" description="Helical" evidence="1">
    <location>
        <begin position="83"/>
        <end position="100"/>
    </location>
</feature>
<dbReference type="EnsemblBacteria" id="ABF41969">
    <property type="protein sequence ID" value="ABF41969"/>
    <property type="gene ID" value="Acid345_2968"/>
</dbReference>
<feature type="transmembrane region" description="Helical" evidence="1">
    <location>
        <begin position="26"/>
        <end position="44"/>
    </location>
</feature>
<proteinExistence type="predicted"/>
<accession>Q1IMD1</accession>
<evidence type="ECO:0000313" key="3">
    <source>
        <dbReference type="Proteomes" id="UP000002432"/>
    </source>
</evidence>
<dbReference type="AlphaFoldDB" id="Q1IMD1"/>
<sequence length="104" mass="11199">MTNVACWMSLGYDSAMQSSSVQSHVFAQYSGAFGAIITVAVWLLSLKPIGIVPNLFGYTPAWMFGLLLLAVISGLLAAFRSRIWWLSVVASALSAVVMLIQNNS</sequence>
<evidence type="ECO:0000313" key="2">
    <source>
        <dbReference type="EMBL" id="ABF41969.1"/>
    </source>
</evidence>
<evidence type="ECO:0000256" key="1">
    <source>
        <dbReference type="SAM" id="Phobius"/>
    </source>
</evidence>
<keyword evidence="1" id="KW-0472">Membrane</keyword>
<gene>
    <name evidence="2" type="ordered locus">Acid345_2968</name>
</gene>
<reference evidence="2 3" key="1">
    <citation type="journal article" date="2009" name="Appl. Environ. Microbiol.">
        <title>Three genomes from the phylum Acidobacteria provide insight into the lifestyles of these microorganisms in soils.</title>
        <authorList>
            <person name="Ward N.L."/>
            <person name="Challacombe J.F."/>
            <person name="Janssen P.H."/>
            <person name="Henrissat B."/>
            <person name="Coutinho P.M."/>
            <person name="Wu M."/>
            <person name="Xie G."/>
            <person name="Haft D.H."/>
            <person name="Sait M."/>
            <person name="Badger J."/>
            <person name="Barabote R.D."/>
            <person name="Bradley B."/>
            <person name="Brettin T.S."/>
            <person name="Brinkac L.M."/>
            <person name="Bruce D."/>
            <person name="Creasy T."/>
            <person name="Daugherty S.C."/>
            <person name="Davidsen T.M."/>
            <person name="DeBoy R.T."/>
            <person name="Detter J.C."/>
            <person name="Dodson R.J."/>
            <person name="Durkin A.S."/>
            <person name="Ganapathy A."/>
            <person name="Gwinn-Giglio M."/>
            <person name="Han C.S."/>
            <person name="Khouri H."/>
            <person name="Kiss H."/>
            <person name="Kothari S.P."/>
            <person name="Madupu R."/>
            <person name="Nelson K.E."/>
            <person name="Nelson W.C."/>
            <person name="Paulsen I."/>
            <person name="Penn K."/>
            <person name="Ren Q."/>
            <person name="Rosovitz M.J."/>
            <person name="Selengut J.D."/>
            <person name="Shrivastava S."/>
            <person name="Sullivan S.A."/>
            <person name="Tapia R."/>
            <person name="Thompson L.S."/>
            <person name="Watkins K.L."/>
            <person name="Yang Q."/>
            <person name="Yu C."/>
            <person name="Zafar N."/>
            <person name="Zhou L."/>
            <person name="Kuske C.R."/>
        </authorList>
    </citation>
    <scope>NUCLEOTIDE SEQUENCE [LARGE SCALE GENOMIC DNA]</scope>
    <source>
        <strain evidence="2 3">Ellin345</strain>
    </source>
</reference>
<keyword evidence="3" id="KW-1185">Reference proteome</keyword>
<feature type="transmembrane region" description="Helical" evidence="1">
    <location>
        <begin position="56"/>
        <end position="77"/>
    </location>
</feature>
<dbReference type="HOGENOM" id="CLU_2246422_0_0_0"/>
<dbReference type="EMBL" id="CP000360">
    <property type="protein sequence ID" value="ABF41969.1"/>
    <property type="molecule type" value="Genomic_DNA"/>
</dbReference>
<name>Q1IMD1_KORVE</name>
<keyword evidence="1" id="KW-0812">Transmembrane</keyword>